<sequence length="243" mass="26581">MNLIKKVTDPHIISASEIPSNSDANPASVVSCSVVATTACLDGDRSEKLICPADVNLLHLATLGISISFLQNRHVGIDISTIIVNAQAQLQHSVNSVAKGVVLLQAEARDRISMVAYRDELCFTTVLRTFTNTSRNRTSYLHLIEIKGGSDLVVGTYQGSSVDSKEDLLVTRDEFLRNLDLTSGNSSDFTGFFSNESISSSFSQSSEVEPESMTAVNAEMTRKLFGRDDEVAARDWTLKWDTR</sequence>
<gene>
    <name evidence="1" type="ORF">RJ640_013966</name>
</gene>
<dbReference type="EMBL" id="JAVXUO010002049">
    <property type="protein sequence ID" value="KAK2976710.1"/>
    <property type="molecule type" value="Genomic_DNA"/>
</dbReference>
<name>A0AA88UAA0_9ASTE</name>
<evidence type="ECO:0000313" key="1">
    <source>
        <dbReference type="EMBL" id="KAK2976710.1"/>
    </source>
</evidence>
<reference evidence="1" key="1">
    <citation type="submission" date="2022-12" db="EMBL/GenBank/DDBJ databases">
        <title>Draft genome assemblies for two species of Escallonia (Escalloniales).</title>
        <authorList>
            <person name="Chanderbali A."/>
            <person name="Dervinis C."/>
            <person name="Anghel I."/>
            <person name="Soltis D."/>
            <person name="Soltis P."/>
            <person name="Zapata F."/>
        </authorList>
    </citation>
    <scope>NUCLEOTIDE SEQUENCE</scope>
    <source>
        <strain evidence="1">UCBG92.1500</strain>
        <tissue evidence="1">Leaf</tissue>
    </source>
</reference>
<dbReference type="Proteomes" id="UP001187471">
    <property type="component" value="Unassembled WGS sequence"/>
</dbReference>
<dbReference type="AlphaFoldDB" id="A0AA88UAA0"/>
<proteinExistence type="predicted"/>
<accession>A0AA88UAA0</accession>
<evidence type="ECO:0000313" key="2">
    <source>
        <dbReference type="Proteomes" id="UP001187471"/>
    </source>
</evidence>
<organism evidence="1 2">
    <name type="scientific">Escallonia rubra</name>
    <dbReference type="NCBI Taxonomy" id="112253"/>
    <lineage>
        <taxon>Eukaryota</taxon>
        <taxon>Viridiplantae</taxon>
        <taxon>Streptophyta</taxon>
        <taxon>Embryophyta</taxon>
        <taxon>Tracheophyta</taxon>
        <taxon>Spermatophyta</taxon>
        <taxon>Magnoliopsida</taxon>
        <taxon>eudicotyledons</taxon>
        <taxon>Gunneridae</taxon>
        <taxon>Pentapetalae</taxon>
        <taxon>asterids</taxon>
        <taxon>campanulids</taxon>
        <taxon>Escalloniales</taxon>
        <taxon>Escalloniaceae</taxon>
        <taxon>Escallonia</taxon>
    </lineage>
</organism>
<protein>
    <submittedName>
        <fullName evidence="1">Uncharacterized protein</fullName>
    </submittedName>
</protein>
<keyword evidence="2" id="KW-1185">Reference proteome</keyword>
<comment type="caution">
    <text evidence="1">The sequence shown here is derived from an EMBL/GenBank/DDBJ whole genome shotgun (WGS) entry which is preliminary data.</text>
</comment>